<protein>
    <submittedName>
        <fullName evidence="1">Uncharacterized protein</fullName>
    </submittedName>
</protein>
<dbReference type="AlphaFoldDB" id="A0A8E7EKG9"/>
<accession>A0A8E7EKG9</accession>
<reference evidence="1 2" key="1">
    <citation type="submission" date="2021-05" db="EMBL/GenBank/DDBJ databases">
        <title>A novel Methanospirillum isolate from a pyrite-forming mixed culture.</title>
        <authorList>
            <person name="Bunk B."/>
            <person name="Sproer C."/>
            <person name="Spring S."/>
            <person name="Pester M."/>
        </authorList>
    </citation>
    <scope>NUCLEOTIDE SEQUENCE [LARGE SCALE GENOMIC DNA]</scope>
    <source>
        <strain evidence="1 2">J.3.6.1-F.2.7.3</strain>
    </source>
</reference>
<sequence length="100" mass="11370">MKDEKSGEYTHHEGKISSITAHAEITEQEGWVQYCEFSSDKGMNEIRIWVIELDNKTVHFAAMDGFPICEIMSDDFIHVICGHITDDNSVVVAGIWIRVL</sequence>
<dbReference type="RefSeq" id="WP_214420953.1">
    <property type="nucleotide sequence ID" value="NZ_CP075546.1"/>
</dbReference>
<dbReference type="GeneID" id="65096869"/>
<gene>
    <name evidence="1" type="ORF">KHC33_06755</name>
</gene>
<name>A0A8E7EKG9_9EURY</name>
<dbReference type="KEGG" id="mrtj:KHC33_06755"/>
<proteinExistence type="predicted"/>
<evidence type="ECO:0000313" key="1">
    <source>
        <dbReference type="EMBL" id="QVV90179.1"/>
    </source>
</evidence>
<keyword evidence="2" id="KW-1185">Reference proteome</keyword>
<dbReference type="Proteomes" id="UP000680656">
    <property type="component" value="Chromosome"/>
</dbReference>
<organism evidence="1 2">
    <name type="scientific">Methanospirillum purgamenti</name>
    <dbReference type="NCBI Taxonomy" id="2834276"/>
    <lineage>
        <taxon>Archaea</taxon>
        <taxon>Methanobacteriati</taxon>
        <taxon>Methanobacteriota</taxon>
        <taxon>Stenosarchaea group</taxon>
        <taxon>Methanomicrobia</taxon>
        <taxon>Methanomicrobiales</taxon>
        <taxon>Methanospirillaceae</taxon>
        <taxon>Methanospirillum</taxon>
    </lineage>
</organism>
<dbReference type="EMBL" id="CP075546">
    <property type="protein sequence ID" value="QVV90179.1"/>
    <property type="molecule type" value="Genomic_DNA"/>
</dbReference>
<evidence type="ECO:0000313" key="2">
    <source>
        <dbReference type="Proteomes" id="UP000680656"/>
    </source>
</evidence>